<organism evidence="2 3">
    <name type="scientific">Babesia ovata</name>
    <dbReference type="NCBI Taxonomy" id="189622"/>
    <lineage>
        <taxon>Eukaryota</taxon>
        <taxon>Sar</taxon>
        <taxon>Alveolata</taxon>
        <taxon>Apicomplexa</taxon>
        <taxon>Aconoidasida</taxon>
        <taxon>Piroplasmida</taxon>
        <taxon>Babesiidae</taxon>
        <taxon>Babesia</taxon>
    </lineage>
</organism>
<protein>
    <submittedName>
        <fullName evidence="2">Chaperone DNAK, putative</fullName>
    </submittedName>
</protein>
<dbReference type="VEuPathDB" id="PiroplasmaDB:BOVATA_025530"/>
<evidence type="ECO:0000313" key="3">
    <source>
        <dbReference type="Proteomes" id="UP000236319"/>
    </source>
</evidence>
<accession>A0A2H6KDI4</accession>
<sequence>MQHASSRRSSIQSADAQPEHVVEHEVAGAVGEKLHDMRELHGRAVVQRDVAHGECDDSVVWRGLAVAGEDGVLGARVVQQLLHDLFATAVGGVLEGHHALLVVEVGEALPARGLER</sequence>
<evidence type="ECO:0000313" key="2">
    <source>
        <dbReference type="EMBL" id="GBE61060.1"/>
    </source>
</evidence>
<dbReference type="GeneID" id="39874830"/>
<feature type="region of interest" description="Disordered" evidence="1">
    <location>
        <begin position="1"/>
        <end position="22"/>
    </location>
</feature>
<gene>
    <name evidence="2" type="ORF">BOVATA_025530</name>
</gene>
<name>A0A2H6KDI4_9APIC</name>
<dbReference type="RefSeq" id="XP_028867303.1">
    <property type="nucleotide sequence ID" value="XM_029011470.1"/>
</dbReference>
<dbReference type="Proteomes" id="UP000236319">
    <property type="component" value="Unassembled WGS sequence"/>
</dbReference>
<reference evidence="2 3" key="1">
    <citation type="journal article" date="2017" name="BMC Genomics">
        <title>Whole-genome assembly of Babesia ovata and comparative genomics between closely related pathogens.</title>
        <authorList>
            <person name="Yamagishi J."/>
            <person name="Asada M."/>
            <person name="Hakimi H."/>
            <person name="Tanaka T.Q."/>
            <person name="Sugimoto C."/>
            <person name="Kawazu S."/>
        </authorList>
    </citation>
    <scope>NUCLEOTIDE SEQUENCE [LARGE SCALE GENOMIC DNA]</scope>
    <source>
        <strain evidence="2 3">Miyake</strain>
    </source>
</reference>
<dbReference type="AlphaFoldDB" id="A0A2H6KDI4"/>
<comment type="caution">
    <text evidence="2">The sequence shown here is derived from an EMBL/GenBank/DDBJ whole genome shotgun (WGS) entry which is preliminary data.</text>
</comment>
<proteinExistence type="predicted"/>
<evidence type="ECO:0000256" key="1">
    <source>
        <dbReference type="SAM" id="MobiDB-lite"/>
    </source>
</evidence>
<dbReference type="EMBL" id="BDSA01000002">
    <property type="protein sequence ID" value="GBE61060.1"/>
    <property type="molecule type" value="Genomic_DNA"/>
</dbReference>
<keyword evidence="3" id="KW-1185">Reference proteome</keyword>